<dbReference type="InterPro" id="IPR036869">
    <property type="entry name" value="J_dom_sf"/>
</dbReference>
<dbReference type="GO" id="GO:0005737">
    <property type="term" value="C:cytoplasm"/>
    <property type="evidence" value="ECO:0007669"/>
    <property type="project" value="TreeGrafter"/>
</dbReference>
<dbReference type="GO" id="GO:0008270">
    <property type="term" value="F:zinc ion binding"/>
    <property type="evidence" value="ECO:0007669"/>
    <property type="project" value="UniProtKB-KW"/>
</dbReference>
<evidence type="ECO:0000313" key="11">
    <source>
        <dbReference type="Proteomes" id="UP000218209"/>
    </source>
</evidence>
<feature type="compositionally biased region" description="Low complexity" evidence="7">
    <location>
        <begin position="15"/>
        <end position="32"/>
    </location>
</feature>
<dbReference type="GO" id="GO:0051082">
    <property type="term" value="F:unfolded protein binding"/>
    <property type="evidence" value="ECO:0007669"/>
    <property type="project" value="InterPro"/>
</dbReference>
<dbReference type="PROSITE" id="PS50076">
    <property type="entry name" value="DNAJ_2"/>
    <property type="match status" value="1"/>
</dbReference>
<evidence type="ECO:0000256" key="4">
    <source>
        <dbReference type="ARBA" id="ARBA00022833"/>
    </source>
</evidence>
<dbReference type="InterPro" id="IPR001305">
    <property type="entry name" value="HSP_DnaJ_Cys-rich_dom"/>
</dbReference>
<dbReference type="FunFam" id="2.60.260.20:FF:000005">
    <property type="entry name" value="Chaperone protein dnaJ 1, mitochondrial"/>
    <property type="match status" value="1"/>
</dbReference>
<keyword evidence="4 6" id="KW-0862">Zinc</keyword>
<dbReference type="Gene3D" id="1.10.287.110">
    <property type="entry name" value="DnaJ domain"/>
    <property type="match status" value="1"/>
</dbReference>
<evidence type="ECO:0000256" key="6">
    <source>
        <dbReference type="PROSITE-ProRule" id="PRU00546"/>
    </source>
</evidence>
<dbReference type="SUPFAM" id="SSF46565">
    <property type="entry name" value="Chaperone J-domain"/>
    <property type="match status" value="1"/>
</dbReference>
<feature type="zinc finger region" description="CR-type" evidence="6">
    <location>
        <begin position="243"/>
        <end position="321"/>
    </location>
</feature>
<dbReference type="CDD" id="cd10719">
    <property type="entry name" value="DnaJ_zf"/>
    <property type="match status" value="1"/>
</dbReference>
<dbReference type="CDD" id="cd06257">
    <property type="entry name" value="DnaJ"/>
    <property type="match status" value="1"/>
</dbReference>
<dbReference type="EMBL" id="KV918993">
    <property type="protein sequence ID" value="OSX73491.1"/>
    <property type="molecule type" value="Genomic_DNA"/>
</dbReference>
<dbReference type="CDD" id="cd10747">
    <property type="entry name" value="DnaJ_C"/>
    <property type="match status" value="1"/>
</dbReference>
<name>A0A1X6NXZ3_PORUM</name>
<evidence type="ECO:0008006" key="12">
    <source>
        <dbReference type="Google" id="ProtNLM"/>
    </source>
</evidence>
<dbReference type="GO" id="GO:0009408">
    <property type="term" value="P:response to heat"/>
    <property type="evidence" value="ECO:0007669"/>
    <property type="project" value="InterPro"/>
</dbReference>
<dbReference type="GO" id="GO:0005524">
    <property type="term" value="F:ATP binding"/>
    <property type="evidence" value="ECO:0007669"/>
    <property type="project" value="InterPro"/>
</dbReference>
<dbReference type="InterPro" id="IPR036410">
    <property type="entry name" value="HSP_DnaJ_Cys-rich_dom_sf"/>
</dbReference>
<accession>A0A1X6NXZ3</accession>
<evidence type="ECO:0000256" key="7">
    <source>
        <dbReference type="SAM" id="MobiDB-lite"/>
    </source>
</evidence>
<keyword evidence="11" id="KW-1185">Reference proteome</keyword>
<dbReference type="InterPro" id="IPR012724">
    <property type="entry name" value="DnaJ"/>
</dbReference>
<dbReference type="PANTHER" id="PTHR43096:SF52">
    <property type="entry name" value="DNAJ HOMOLOG 1, MITOCHONDRIAL-RELATED"/>
    <property type="match status" value="1"/>
</dbReference>
<dbReference type="PROSITE" id="PS51188">
    <property type="entry name" value="ZF_CR"/>
    <property type="match status" value="1"/>
</dbReference>
<dbReference type="SUPFAM" id="SSF57938">
    <property type="entry name" value="DnaJ/Hsp40 cysteine-rich domain"/>
    <property type="match status" value="1"/>
</dbReference>
<feature type="domain" description="J" evidence="8">
    <location>
        <begin position="80"/>
        <end position="143"/>
    </location>
</feature>
<dbReference type="HAMAP" id="MF_01152">
    <property type="entry name" value="DnaJ"/>
    <property type="match status" value="1"/>
</dbReference>
<dbReference type="Gene3D" id="2.60.260.20">
    <property type="entry name" value="Urease metallochaperone UreE, N-terminal domain"/>
    <property type="match status" value="2"/>
</dbReference>
<proteinExistence type="inferred from homology"/>
<gene>
    <name evidence="10" type="ORF">BU14_0342s0011</name>
</gene>
<dbReference type="InterPro" id="IPR001623">
    <property type="entry name" value="DnaJ_domain"/>
</dbReference>
<feature type="region of interest" description="Disordered" evidence="7">
    <location>
        <begin position="15"/>
        <end position="80"/>
    </location>
</feature>
<evidence type="ECO:0000256" key="5">
    <source>
        <dbReference type="ARBA" id="ARBA00023186"/>
    </source>
</evidence>
<feature type="domain" description="CR-type" evidence="9">
    <location>
        <begin position="243"/>
        <end position="321"/>
    </location>
</feature>
<dbReference type="PROSITE" id="PS00636">
    <property type="entry name" value="DNAJ_1"/>
    <property type="match status" value="1"/>
</dbReference>
<dbReference type="Pfam" id="PF00226">
    <property type="entry name" value="DnaJ"/>
    <property type="match status" value="1"/>
</dbReference>
<evidence type="ECO:0000256" key="1">
    <source>
        <dbReference type="ARBA" id="ARBA00022723"/>
    </source>
</evidence>
<dbReference type="Pfam" id="PF00684">
    <property type="entry name" value="DnaJ_CXXCXGXG"/>
    <property type="match status" value="1"/>
</dbReference>
<evidence type="ECO:0000313" key="10">
    <source>
        <dbReference type="EMBL" id="OSX73491.1"/>
    </source>
</evidence>
<organism evidence="10 11">
    <name type="scientific">Porphyra umbilicalis</name>
    <name type="common">Purple laver</name>
    <name type="synonym">Red alga</name>
    <dbReference type="NCBI Taxonomy" id="2786"/>
    <lineage>
        <taxon>Eukaryota</taxon>
        <taxon>Rhodophyta</taxon>
        <taxon>Bangiophyceae</taxon>
        <taxon>Bangiales</taxon>
        <taxon>Bangiaceae</taxon>
        <taxon>Porphyra</taxon>
    </lineage>
</organism>
<dbReference type="SUPFAM" id="SSF49493">
    <property type="entry name" value="HSP40/DnaJ peptide-binding domain"/>
    <property type="match status" value="2"/>
</dbReference>
<dbReference type="PRINTS" id="PR00625">
    <property type="entry name" value="JDOMAIN"/>
</dbReference>
<sequence length="495" mass="50481">MLRRGALGVGRPLRSVASAPAAGRAAPHVGAATPGGGTHPTHVAGCSSPGVPPWRSLHASNPPGGGGASAPRQSTAPADDLYGVLGVPRTATSAEIKKAYYKAAKTLHPDASGGGDRQRFAAAGAAYEVLRDDAKRRVYDAHGKRGVEAMAQGASPEDVERAAAGGGMGGGFPFGGMGGGGGGQEVDVEELLKQMFGGGGGGGGGRGGRGAQRRPRVDPLTIPVTGGDTMRSVELSFMEAARGVERTLRVAVDLPCSSCKGTGRTRKTRVDACPTCDGSGQATRSAGMFVEVRTCDACGGSGSRVRDACGGCGGAGVSPGTRSVAVTFPAGVDDGATLRVAGRGHAGARGGADGDLYVRVGVAEDAHFHRAGADVHVVAPISFAQAALGASVPVRLLDGLEAVDVPTGTQPDDRLRMQGRGLPQPRSLWAAKRGDQYVHFKVVVPTDMSGRQRELVEELAKEEGEHPASKPEYACKGGLVDRFRNFLRDVGRKMG</sequence>
<evidence type="ECO:0000256" key="2">
    <source>
        <dbReference type="ARBA" id="ARBA00022737"/>
    </source>
</evidence>
<feature type="compositionally biased region" description="Gly residues" evidence="7">
    <location>
        <begin position="197"/>
        <end position="210"/>
    </location>
</feature>
<evidence type="ECO:0000256" key="3">
    <source>
        <dbReference type="ARBA" id="ARBA00022771"/>
    </source>
</evidence>
<dbReference type="InterPro" id="IPR008971">
    <property type="entry name" value="HSP40/DnaJ_pept-bd"/>
</dbReference>
<dbReference type="Pfam" id="PF01556">
    <property type="entry name" value="DnaJ_C"/>
    <property type="match status" value="1"/>
</dbReference>
<keyword evidence="2" id="KW-0677">Repeat</keyword>
<dbReference type="AlphaFoldDB" id="A0A1X6NXZ3"/>
<dbReference type="SMART" id="SM00271">
    <property type="entry name" value="DnaJ"/>
    <property type="match status" value="1"/>
</dbReference>
<reference evidence="10 11" key="1">
    <citation type="submission" date="2017-03" db="EMBL/GenBank/DDBJ databases">
        <title>WGS assembly of Porphyra umbilicalis.</title>
        <authorList>
            <person name="Brawley S.H."/>
            <person name="Blouin N.A."/>
            <person name="Ficko-Blean E."/>
            <person name="Wheeler G.L."/>
            <person name="Lohr M."/>
            <person name="Goodson H.V."/>
            <person name="Jenkins J.W."/>
            <person name="Blaby-Haas C.E."/>
            <person name="Helliwell K.E."/>
            <person name="Chan C."/>
            <person name="Marriage T."/>
            <person name="Bhattacharya D."/>
            <person name="Klein A.S."/>
            <person name="Badis Y."/>
            <person name="Brodie J."/>
            <person name="Cao Y."/>
            <person name="Collen J."/>
            <person name="Dittami S.M."/>
            <person name="Gachon C.M."/>
            <person name="Green B.R."/>
            <person name="Karpowicz S."/>
            <person name="Kim J.W."/>
            <person name="Kudahl U."/>
            <person name="Lin S."/>
            <person name="Michel G."/>
            <person name="Mittag M."/>
            <person name="Olson B.J."/>
            <person name="Pangilinan J."/>
            <person name="Peng Y."/>
            <person name="Qiu H."/>
            <person name="Shu S."/>
            <person name="Singer J.T."/>
            <person name="Smith A.G."/>
            <person name="Sprecher B.N."/>
            <person name="Wagner V."/>
            <person name="Wang W."/>
            <person name="Wang Z.-Y."/>
            <person name="Yan J."/>
            <person name="Yarish C."/>
            <person name="Zoeuner-Riek S."/>
            <person name="Zhuang Y."/>
            <person name="Zou Y."/>
            <person name="Lindquist E.A."/>
            <person name="Grimwood J."/>
            <person name="Barry K."/>
            <person name="Rokhsar D.S."/>
            <person name="Schmutz J."/>
            <person name="Stiller J.W."/>
            <person name="Grossman A.R."/>
            <person name="Prochnik S.E."/>
        </authorList>
    </citation>
    <scope>NUCLEOTIDE SEQUENCE [LARGE SCALE GENOMIC DNA]</scope>
    <source>
        <strain evidence="10">4086291</strain>
    </source>
</reference>
<dbReference type="Proteomes" id="UP000218209">
    <property type="component" value="Unassembled WGS sequence"/>
</dbReference>
<dbReference type="GO" id="GO:0031072">
    <property type="term" value="F:heat shock protein binding"/>
    <property type="evidence" value="ECO:0007669"/>
    <property type="project" value="InterPro"/>
</dbReference>
<evidence type="ECO:0000259" key="9">
    <source>
        <dbReference type="PROSITE" id="PS51188"/>
    </source>
</evidence>
<dbReference type="GO" id="GO:0042026">
    <property type="term" value="P:protein refolding"/>
    <property type="evidence" value="ECO:0007669"/>
    <property type="project" value="TreeGrafter"/>
</dbReference>
<dbReference type="InterPro" id="IPR018253">
    <property type="entry name" value="DnaJ_domain_CS"/>
</dbReference>
<keyword evidence="5" id="KW-0143">Chaperone</keyword>
<keyword evidence="3 6" id="KW-0863">Zinc-finger</keyword>
<dbReference type="InterPro" id="IPR002939">
    <property type="entry name" value="DnaJ_C"/>
</dbReference>
<dbReference type="Gene3D" id="2.10.230.10">
    <property type="entry name" value="Heat shock protein DnaJ, cysteine-rich domain"/>
    <property type="match status" value="1"/>
</dbReference>
<protein>
    <recommendedName>
        <fullName evidence="12">J domain-containing protein</fullName>
    </recommendedName>
</protein>
<keyword evidence="1 6" id="KW-0479">Metal-binding</keyword>
<dbReference type="OrthoDB" id="10256793at2759"/>
<dbReference type="PANTHER" id="PTHR43096">
    <property type="entry name" value="DNAJ HOMOLOG 1, MITOCHONDRIAL-RELATED"/>
    <property type="match status" value="1"/>
</dbReference>
<feature type="region of interest" description="Disordered" evidence="7">
    <location>
        <begin position="197"/>
        <end position="225"/>
    </location>
</feature>
<evidence type="ECO:0000259" key="8">
    <source>
        <dbReference type="PROSITE" id="PS50076"/>
    </source>
</evidence>